<dbReference type="EMBL" id="LJIG01002385">
    <property type="protein sequence ID" value="KRT84555.1"/>
    <property type="molecule type" value="Genomic_DNA"/>
</dbReference>
<gene>
    <name evidence="3" type="ORF">AMK59_2872</name>
    <name evidence="4" type="ORF">AMK59_446</name>
</gene>
<dbReference type="PANTHER" id="PTHR31921:SF1">
    <property type="entry name" value="PROTEIN DPCD"/>
    <property type="match status" value="1"/>
</dbReference>
<dbReference type="InterPro" id="IPR026224">
    <property type="entry name" value="DPCD"/>
</dbReference>
<evidence type="ECO:0000256" key="1">
    <source>
        <dbReference type="ARBA" id="ARBA00010597"/>
    </source>
</evidence>
<dbReference type="Pfam" id="PF14913">
    <property type="entry name" value="DPCD"/>
    <property type="match status" value="1"/>
</dbReference>
<evidence type="ECO:0000256" key="2">
    <source>
        <dbReference type="ARBA" id="ARBA00020330"/>
    </source>
</evidence>
<keyword evidence="5" id="KW-1185">Reference proteome</keyword>
<accession>A0A0T6BB27</accession>
<dbReference type="OrthoDB" id="10256139at2759"/>
<comment type="caution">
    <text evidence="3">The sequence shown here is derived from an EMBL/GenBank/DDBJ whole genome shotgun (WGS) entry which is preliminary data.</text>
</comment>
<evidence type="ECO:0000313" key="4">
    <source>
        <dbReference type="EMBL" id="KRT84555.1"/>
    </source>
</evidence>
<comment type="similarity">
    <text evidence="1">Belongs to the DPCD family.</text>
</comment>
<dbReference type="PRINTS" id="PR02065">
    <property type="entry name" value="PROTEINDPCD"/>
</dbReference>
<dbReference type="PANTHER" id="PTHR31921">
    <property type="entry name" value="PROTEIN DPCD"/>
    <property type="match status" value="1"/>
</dbReference>
<sequence>MTDWVSRLRNAKKSCLTQGNLKKVHYELEKDLELVEEYNMDTGVLTRRAWRRKANLGGEGDWDVEIGDQEPPRFQKDTWLIKEDPNQPFVTRRITKNILEWRIRNLPYPMEMYSVTADAEKRCLVVRTSNKRYFKRLSIPELDRVNLAPQQDAVQFVHKYNTLIITYKKPPEVIQQEKIIFEDVKNLQSNTNDPNDCKVS</sequence>
<dbReference type="EMBL" id="LJIG01002386">
    <property type="protein sequence ID" value="KRT84554.1"/>
    <property type="molecule type" value="Genomic_DNA"/>
</dbReference>
<dbReference type="Proteomes" id="UP000051574">
    <property type="component" value="Unassembled WGS sequence"/>
</dbReference>
<organism evidence="3 5">
    <name type="scientific">Oryctes borbonicus</name>
    <dbReference type="NCBI Taxonomy" id="1629725"/>
    <lineage>
        <taxon>Eukaryota</taxon>
        <taxon>Metazoa</taxon>
        <taxon>Ecdysozoa</taxon>
        <taxon>Arthropoda</taxon>
        <taxon>Hexapoda</taxon>
        <taxon>Insecta</taxon>
        <taxon>Pterygota</taxon>
        <taxon>Neoptera</taxon>
        <taxon>Endopterygota</taxon>
        <taxon>Coleoptera</taxon>
        <taxon>Polyphaga</taxon>
        <taxon>Scarabaeiformia</taxon>
        <taxon>Scarabaeidae</taxon>
        <taxon>Dynastinae</taxon>
        <taxon>Oryctes</taxon>
    </lineage>
</organism>
<evidence type="ECO:0000313" key="3">
    <source>
        <dbReference type="EMBL" id="KRT84554.1"/>
    </source>
</evidence>
<protein>
    <recommendedName>
        <fullName evidence="2">Protein DPCD</fullName>
    </recommendedName>
</protein>
<reference evidence="3 5" key="1">
    <citation type="submission" date="2015-09" db="EMBL/GenBank/DDBJ databases">
        <title>Draft genome of the scarab beetle Oryctes borbonicus.</title>
        <authorList>
            <person name="Meyer J.M."/>
            <person name="Markov G.V."/>
            <person name="Baskaran P."/>
            <person name="Herrmann M."/>
            <person name="Sommer R.J."/>
            <person name="Roedelsperger C."/>
        </authorList>
    </citation>
    <scope>NUCLEOTIDE SEQUENCE [LARGE SCALE GENOMIC DNA]</scope>
    <source>
        <strain evidence="3">OB123</strain>
        <tissue evidence="3">Whole animal</tissue>
    </source>
</reference>
<evidence type="ECO:0000313" key="5">
    <source>
        <dbReference type="Proteomes" id="UP000051574"/>
    </source>
</evidence>
<dbReference type="AlphaFoldDB" id="A0A0T6BB27"/>
<proteinExistence type="inferred from homology"/>
<name>A0A0T6BB27_9SCAR</name>